<gene>
    <name evidence="7" type="ORF">Malapachy_3697</name>
</gene>
<keyword evidence="5 6" id="KW-0472">Membrane</keyword>
<evidence type="ECO:0000313" key="7">
    <source>
        <dbReference type="EMBL" id="KOS16017.1"/>
    </source>
</evidence>
<evidence type="ECO:0000256" key="5">
    <source>
        <dbReference type="ARBA" id="ARBA00023136"/>
    </source>
</evidence>
<protein>
    <recommendedName>
        <fullName evidence="9">Membrane magnesium transporter</fullName>
    </recommendedName>
</protein>
<comment type="caution">
    <text evidence="7">The sequence shown here is derived from an EMBL/GenBank/DDBJ whole genome shotgun (WGS) entry which is preliminary data.</text>
</comment>
<dbReference type="STRING" id="77020.A0A0M8MSS1"/>
<dbReference type="Pfam" id="PF10270">
    <property type="entry name" value="MMgT"/>
    <property type="match status" value="1"/>
</dbReference>
<reference evidence="7 8" key="1">
    <citation type="submission" date="2015-07" db="EMBL/GenBank/DDBJ databases">
        <title>Draft Genome Sequence of Malassezia furfur CBS1878 and Malassezia pachydermatis CBS1879.</title>
        <authorList>
            <person name="Triana S."/>
            <person name="Ohm R."/>
            <person name="Gonzalez A."/>
            <person name="DeCock H."/>
            <person name="Restrepo S."/>
            <person name="Celis A."/>
        </authorList>
    </citation>
    <scope>NUCLEOTIDE SEQUENCE [LARGE SCALE GENOMIC DNA]</scope>
    <source>
        <strain evidence="7 8">CBS 1879</strain>
    </source>
</reference>
<dbReference type="GeneID" id="28730035"/>
<dbReference type="VEuPathDB" id="FungiDB:Malapachy_3697"/>
<evidence type="ECO:0000256" key="1">
    <source>
        <dbReference type="ARBA" id="ARBA00004127"/>
    </source>
</evidence>
<keyword evidence="3 6" id="KW-0812">Transmembrane</keyword>
<accession>A0A0M8MSS1</accession>
<feature type="transmembrane region" description="Helical" evidence="6">
    <location>
        <begin position="12"/>
        <end position="32"/>
    </location>
</feature>
<dbReference type="EMBL" id="LGAV01000001">
    <property type="protein sequence ID" value="KOS16017.1"/>
    <property type="molecule type" value="Genomic_DNA"/>
</dbReference>
<dbReference type="GO" id="GO:0012505">
    <property type="term" value="C:endomembrane system"/>
    <property type="evidence" value="ECO:0007669"/>
    <property type="project" value="UniProtKB-SubCell"/>
</dbReference>
<feature type="transmembrane region" description="Helical" evidence="6">
    <location>
        <begin position="62"/>
        <end position="80"/>
    </location>
</feature>
<organism evidence="7 8">
    <name type="scientific">Malassezia pachydermatis</name>
    <dbReference type="NCBI Taxonomy" id="77020"/>
    <lineage>
        <taxon>Eukaryota</taxon>
        <taxon>Fungi</taxon>
        <taxon>Dikarya</taxon>
        <taxon>Basidiomycota</taxon>
        <taxon>Ustilaginomycotina</taxon>
        <taxon>Malasseziomycetes</taxon>
        <taxon>Malasseziales</taxon>
        <taxon>Malasseziaceae</taxon>
        <taxon>Malassezia</taxon>
    </lineage>
</organism>
<dbReference type="Proteomes" id="UP000037751">
    <property type="component" value="Unassembled WGS sequence"/>
</dbReference>
<dbReference type="OrthoDB" id="44756at2759"/>
<evidence type="ECO:0000256" key="4">
    <source>
        <dbReference type="ARBA" id="ARBA00022989"/>
    </source>
</evidence>
<dbReference type="AlphaFoldDB" id="A0A0M8MSS1"/>
<keyword evidence="8" id="KW-1185">Reference proteome</keyword>
<dbReference type="InterPro" id="IPR018937">
    <property type="entry name" value="MMgT"/>
</dbReference>
<evidence type="ECO:0000256" key="3">
    <source>
        <dbReference type="ARBA" id="ARBA00022692"/>
    </source>
</evidence>
<comment type="subcellular location">
    <subcellularLocation>
        <location evidence="1">Endomembrane system</location>
        <topology evidence="1">Multi-pass membrane protein</topology>
    </subcellularLocation>
</comment>
<evidence type="ECO:0008006" key="9">
    <source>
        <dbReference type="Google" id="ProtNLM"/>
    </source>
</evidence>
<name>A0A0M8MSS1_9BASI</name>
<evidence type="ECO:0000256" key="6">
    <source>
        <dbReference type="SAM" id="Phobius"/>
    </source>
</evidence>
<sequence>MSAPVKERPSTAGRITLGVGIVLFLHAAFSTYEFLSQGKSLDLGTGSTKYESAIPSDMMAELLISFAVLVVGCAMTTPALRPISWSTRMRETSIDRVDGRSSFANVRHRGAHLFGTRT</sequence>
<proteinExistence type="inferred from homology"/>
<evidence type="ECO:0000313" key="8">
    <source>
        <dbReference type="Proteomes" id="UP000037751"/>
    </source>
</evidence>
<keyword evidence="4 6" id="KW-1133">Transmembrane helix</keyword>
<dbReference type="RefSeq" id="XP_017993649.1">
    <property type="nucleotide sequence ID" value="XM_018138159.1"/>
</dbReference>
<comment type="similarity">
    <text evidence="2">Belongs to the membrane magnesium transporter (TC 1.A.67) family.</text>
</comment>
<evidence type="ECO:0000256" key="2">
    <source>
        <dbReference type="ARBA" id="ARBA00006109"/>
    </source>
</evidence>